<feature type="region of interest" description="Disordered" evidence="4">
    <location>
        <begin position="216"/>
        <end position="249"/>
    </location>
</feature>
<dbReference type="GO" id="GO:0003676">
    <property type="term" value="F:nucleic acid binding"/>
    <property type="evidence" value="ECO:0007669"/>
    <property type="project" value="InterPro"/>
</dbReference>
<proteinExistence type="inferred from homology"/>
<evidence type="ECO:0000256" key="3">
    <source>
        <dbReference type="PROSITE-ProRule" id="PRU00047"/>
    </source>
</evidence>
<dbReference type="OrthoDB" id="408683at2759"/>
<reference evidence="6 7" key="1">
    <citation type="submission" date="2020-04" db="EMBL/GenBank/DDBJ databases">
        <title>Plant Genome Project.</title>
        <authorList>
            <person name="Zhang R.-G."/>
        </authorList>
    </citation>
    <scope>NUCLEOTIDE SEQUENCE [LARGE SCALE GENOMIC DNA]</scope>
    <source>
        <strain evidence="6">YNK0</strain>
        <tissue evidence="6">Leaf</tissue>
    </source>
</reference>
<feature type="compositionally biased region" description="Basic and acidic residues" evidence="4">
    <location>
        <begin position="239"/>
        <end position="249"/>
    </location>
</feature>
<dbReference type="PANTHER" id="PTHR21027:SF1">
    <property type="entry name" value="TRNA-SPLICING ENDONUCLEASE SUBUNIT SEN54"/>
    <property type="match status" value="1"/>
</dbReference>
<dbReference type="PROSITE" id="PS50158">
    <property type="entry name" value="ZF_CCHC"/>
    <property type="match status" value="1"/>
</dbReference>
<keyword evidence="7" id="KW-1185">Reference proteome</keyword>
<evidence type="ECO:0000313" key="7">
    <source>
        <dbReference type="Proteomes" id="UP000655225"/>
    </source>
</evidence>
<evidence type="ECO:0000256" key="2">
    <source>
        <dbReference type="ARBA" id="ARBA00022694"/>
    </source>
</evidence>
<feature type="compositionally biased region" description="Basic and acidic residues" evidence="4">
    <location>
        <begin position="216"/>
        <end position="228"/>
    </location>
</feature>
<evidence type="ECO:0000256" key="4">
    <source>
        <dbReference type="SAM" id="MobiDB-lite"/>
    </source>
</evidence>
<name>A0A834Z084_TETSI</name>
<dbReference type="InterPro" id="IPR025836">
    <property type="entry name" value="Zn_knuckle_CX2CX4HX4C"/>
</dbReference>
<dbReference type="GO" id="GO:0000214">
    <property type="term" value="C:tRNA-intron endonuclease complex"/>
    <property type="evidence" value="ECO:0007669"/>
    <property type="project" value="TreeGrafter"/>
</dbReference>
<comment type="similarity">
    <text evidence="1">Belongs to the SEN54 family.</text>
</comment>
<protein>
    <recommendedName>
        <fullName evidence="5">CCHC-type domain-containing protein</fullName>
    </recommendedName>
</protein>
<dbReference type="GO" id="GO:0008270">
    <property type="term" value="F:zinc ion binding"/>
    <property type="evidence" value="ECO:0007669"/>
    <property type="project" value="UniProtKB-KW"/>
</dbReference>
<dbReference type="EMBL" id="JABCRI010000012">
    <property type="protein sequence ID" value="KAF8396825.1"/>
    <property type="molecule type" value="Genomic_DNA"/>
</dbReference>
<dbReference type="InterPro" id="IPR025558">
    <property type="entry name" value="DUF4283"/>
</dbReference>
<comment type="caution">
    <text evidence="6">The sequence shown here is derived from an EMBL/GenBank/DDBJ whole genome shotgun (WGS) entry which is preliminary data.</text>
</comment>
<dbReference type="Pfam" id="PF14111">
    <property type="entry name" value="DUF4283"/>
    <property type="match status" value="1"/>
</dbReference>
<keyword evidence="3" id="KW-0862">Zinc</keyword>
<dbReference type="InterPro" id="IPR024336">
    <property type="entry name" value="tRNA_splic_suSen54_N"/>
</dbReference>
<keyword evidence="3" id="KW-0863">Zinc-finger</keyword>
<dbReference type="GO" id="GO:0000379">
    <property type="term" value="P:tRNA-type intron splice site recognition and cleavage"/>
    <property type="evidence" value="ECO:0007669"/>
    <property type="project" value="TreeGrafter"/>
</dbReference>
<dbReference type="Pfam" id="PF14392">
    <property type="entry name" value="zf-CCHC_4"/>
    <property type="match status" value="1"/>
</dbReference>
<dbReference type="InterPro" id="IPR001878">
    <property type="entry name" value="Znf_CCHC"/>
</dbReference>
<organism evidence="6 7">
    <name type="scientific">Tetracentron sinense</name>
    <name type="common">Spur-leaf</name>
    <dbReference type="NCBI Taxonomy" id="13715"/>
    <lineage>
        <taxon>Eukaryota</taxon>
        <taxon>Viridiplantae</taxon>
        <taxon>Streptophyta</taxon>
        <taxon>Embryophyta</taxon>
        <taxon>Tracheophyta</taxon>
        <taxon>Spermatophyta</taxon>
        <taxon>Magnoliopsida</taxon>
        <taxon>Trochodendrales</taxon>
        <taxon>Trochodendraceae</taxon>
        <taxon>Tetracentron</taxon>
    </lineage>
</organism>
<dbReference type="Proteomes" id="UP000655225">
    <property type="component" value="Unassembled WGS sequence"/>
</dbReference>
<feature type="region of interest" description="Disordered" evidence="4">
    <location>
        <begin position="289"/>
        <end position="316"/>
    </location>
</feature>
<dbReference type="InterPro" id="IPR024337">
    <property type="entry name" value="tRNA_splic_suSen54"/>
</dbReference>
<gene>
    <name evidence="6" type="ORF">HHK36_018458</name>
</gene>
<dbReference type="AlphaFoldDB" id="A0A834Z084"/>
<dbReference type="Pfam" id="PF12928">
    <property type="entry name" value="tRNA_int_end_N2"/>
    <property type="match status" value="1"/>
</dbReference>
<feature type="domain" description="CCHC-type" evidence="5">
    <location>
        <begin position="177"/>
        <end position="190"/>
    </location>
</feature>
<keyword evidence="2" id="KW-0819">tRNA processing</keyword>
<evidence type="ECO:0000259" key="5">
    <source>
        <dbReference type="PROSITE" id="PS50158"/>
    </source>
</evidence>
<accession>A0A834Z084</accession>
<sequence length="764" mass="86227">MEAEEIVDGLLNLRLTNEEEDDIVVAKVDRKETIEACSLSLLGRFLTKKMINMRAANNTLRMAWRMGEDLLISEVGYGVLQFKFSTEFQLKWVEDHGPWIFDNHLLLLWQWEHGLAATTTRFLKASFWLQSMENVSFLGIRMEIPIDRPLQRGGFLKNSDGTRMGVDYCYERLPIICYRCGHLGHQAFQCSIRPSEQDDDNEFRYGDWLRGRVGSRDMVRRPRNEQPRAEPVTNGEAEPPQREDDDFRPPESELMVSMDVVHGAAVTDVDFVIPAENIGIQVLSAHQPVSISHRGRDKGSSSSSKTTHLGDTVGDMDVATSPKIKVRPFVDKDKIHYSRKGGQEIDLSIIHLGDMVGDEDVATSPKIMVRSFVDKDKLHYSRKVDQEKDIPDNDGGRELGRMCATGQESCGLGETFLSHNLLIDPSPQPHAPYANQIAKIKAKTKEMGSWKKIARPEYMQLDKGSYDLAQVGTKRGVQGVDFTWNNMRVDEANIEERGALSIIGVMEGEVWDSFSDGTIDSEVDLQDTNDDEHPYISGSIPKLQFRKDISKARWDTELGMAEVIEKKGGMWTSTGIVRRSKLYCSIEETLFLAERGALLLLDSSDTTLALKDIYERVGERQSGCSWESFEAYRHLKTLGYIVGRHGVPWTMKNDKNCCNSISQATPGSSRELEKNISVINLLKELQINEFNTAFNVYLPNSKFRKSSPGDPSFVLCLTRGPPPSRTEIDDIEGKCNGIPLKLCHVEHGRVSFFSFSRTELPMLP</sequence>
<evidence type="ECO:0000313" key="6">
    <source>
        <dbReference type="EMBL" id="KAF8396825.1"/>
    </source>
</evidence>
<dbReference type="PANTHER" id="PTHR21027">
    <property type="entry name" value="TRNA-SPLICING ENDONUCLEASE SUBUNIT SEN54"/>
    <property type="match status" value="1"/>
</dbReference>
<evidence type="ECO:0000256" key="1">
    <source>
        <dbReference type="ARBA" id="ARBA00005736"/>
    </source>
</evidence>
<keyword evidence="3" id="KW-0479">Metal-binding</keyword>